<dbReference type="RefSeq" id="WP_271179654.1">
    <property type="nucleotide sequence ID" value="NZ_BSFH01000027.1"/>
</dbReference>
<dbReference type="InterPro" id="IPR012924">
    <property type="entry name" value="TfuA_core"/>
</dbReference>
<gene>
    <name evidence="2" type="ORF">GCM10017635_18130</name>
</gene>
<evidence type="ECO:0000259" key="1">
    <source>
        <dbReference type="Pfam" id="PF07812"/>
    </source>
</evidence>
<sequence>MTAIIFAGPSLDDSDRAAWPGLQFQPPVRQGALYAAACLRPRAIGVIDGYFDGVPAVLHKEILWALSQGIAVFGASSMGALRAAELHQFGMRGIGRIFEDYRDGRLTDDDEVALLHGPPETAYPALSEPMVNIRATITRAQAEGVLDAAEASALTAAAKALFYQDRSWPEVLAAVPLPAPACERLRDWLPRGRVDRKREDARALLQAVADHLASDEPPISPGFTFELTEAWANAPWLTPAPREEGPDADAILDELRLEGPAYAEVRQAALLQHLADQAATREGLKLQPKELAKAAEDLRLPLGLLRKRDLDEWAHKNGLDDAGLARLIRAHASVENLARRLDGALRPAMLDQLRLQNRYSTLRDNALASPDQGTPRTPPRPLLLAWYFETRLGREIPADLNEYAAGLGLSDLDRFFELLGKDFARHHSR</sequence>
<dbReference type="EMBL" id="BSFH01000027">
    <property type="protein sequence ID" value="GLK64342.1"/>
    <property type="molecule type" value="Genomic_DNA"/>
</dbReference>
<dbReference type="Proteomes" id="UP001143349">
    <property type="component" value="Unassembled WGS sequence"/>
</dbReference>
<dbReference type="Pfam" id="PF07812">
    <property type="entry name" value="TfuA"/>
    <property type="match status" value="1"/>
</dbReference>
<name>A0AAD3NYM8_9RHOB</name>
<keyword evidence="3" id="KW-1185">Reference proteome</keyword>
<evidence type="ECO:0000313" key="2">
    <source>
        <dbReference type="EMBL" id="GLK64342.1"/>
    </source>
</evidence>
<proteinExistence type="predicted"/>
<reference evidence="2" key="1">
    <citation type="journal article" date="2014" name="Int. J. Syst. Evol. Microbiol.">
        <title>Complete genome sequence of Corynebacterium casei LMG S-19264T (=DSM 44701T), isolated from a smear-ripened cheese.</title>
        <authorList>
            <consortium name="US DOE Joint Genome Institute (JGI-PGF)"/>
            <person name="Walter F."/>
            <person name="Albersmeier A."/>
            <person name="Kalinowski J."/>
            <person name="Ruckert C."/>
        </authorList>
    </citation>
    <scope>NUCLEOTIDE SEQUENCE</scope>
    <source>
        <strain evidence="2">VKM B-2222</strain>
    </source>
</reference>
<evidence type="ECO:0000313" key="3">
    <source>
        <dbReference type="Proteomes" id="UP001143349"/>
    </source>
</evidence>
<accession>A0AAD3NYM8</accession>
<dbReference type="AlphaFoldDB" id="A0AAD3NYM8"/>
<protein>
    <recommendedName>
        <fullName evidence="1">TfuA-like core domain-containing protein</fullName>
    </recommendedName>
</protein>
<organism evidence="2 3">
    <name type="scientific">Paracoccus kondratievae</name>
    <dbReference type="NCBI Taxonomy" id="135740"/>
    <lineage>
        <taxon>Bacteria</taxon>
        <taxon>Pseudomonadati</taxon>
        <taxon>Pseudomonadota</taxon>
        <taxon>Alphaproteobacteria</taxon>
        <taxon>Rhodobacterales</taxon>
        <taxon>Paracoccaceae</taxon>
        <taxon>Paracoccus</taxon>
    </lineage>
</organism>
<comment type="caution">
    <text evidence="2">The sequence shown here is derived from an EMBL/GenBank/DDBJ whole genome shotgun (WGS) entry which is preliminary data.</text>
</comment>
<reference evidence="2" key="2">
    <citation type="submission" date="2023-01" db="EMBL/GenBank/DDBJ databases">
        <authorList>
            <person name="Sun Q."/>
            <person name="Evtushenko L."/>
        </authorList>
    </citation>
    <scope>NUCLEOTIDE SEQUENCE</scope>
    <source>
        <strain evidence="2">VKM B-2222</strain>
    </source>
</reference>
<feature type="domain" description="TfuA-like core" evidence="1">
    <location>
        <begin position="48"/>
        <end position="167"/>
    </location>
</feature>